<evidence type="ECO:0000313" key="3">
    <source>
        <dbReference type="Proteomes" id="UP000029082"/>
    </source>
</evidence>
<name>A0A087BZN3_9BIFI</name>
<accession>A0A087BZN3</accession>
<keyword evidence="3" id="KW-1185">Reference proteome</keyword>
<dbReference type="AlphaFoldDB" id="A0A087BZN3"/>
<evidence type="ECO:0000313" key="2">
    <source>
        <dbReference type="EMBL" id="KFI76483.1"/>
    </source>
</evidence>
<keyword evidence="1" id="KW-1133">Transmembrane helix</keyword>
<comment type="caution">
    <text evidence="2">The sequence shown here is derived from an EMBL/GenBank/DDBJ whole genome shotgun (WGS) entry which is preliminary data.</text>
</comment>
<gene>
    <name evidence="2" type="ORF">BMON_1654</name>
</gene>
<organism evidence="2 3">
    <name type="scientific">Bifidobacterium mongoliense DSM 21395</name>
    <dbReference type="NCBI Taxonomy" id="1437603"/>
    <lineage>
        <taxon>Bacteria</taxon>
        <taxon>Bacillati</taxon>
        <taxon>Actinomycetota</taxon>
        <taxon>Actinomycetes</taxon>
        <taxon>Bifidobacteriales</taxon>
        <taxon>Bifidobacteriaceae</taxon>
        <taxon>Bifidobacterium</taxon>
    </lineage>
</organism>
<reference evidence="2 3" key="1">
    <citation type="submission" date="2014-03" db="EMBL/GenBank/DDBJ databases">
        <title>Genomics of Bifidobacteria.</title>
        <authorList>
            <person name="Ventura M."/>
            <person name="Milani C."/>
            <person name="Lugli G.A."/>
        </authorList>
    </citation>
    <scope>NUCLEOTIDE SEQUENCE [LARGE SCALE GENOMIC DNA]</scope>
    <source>
        <strain evidence="2 3">DSM 21395</strain>
    </source>
</reference>
<protein>
    <submittedName>
        <fullName evidence="2">Uncharacterized protein</fullName>
    </submittedName>
</protein>
<feature type="transmembrane region" description="Helical" evidence="1">
    <location>
        <begin position="62"/>
        <end position="82"/>
    </location>
</feature>
<evidence type="ECO:0000256" key="1">
    <source>
        <dbReference type="SAM" id="Phobius"/>
    </source>
</evidence>
<keyword evidence="1" id="KW-0812">Transmembrane</keyword>
<dbReference type="Proteomes" id="UP000029082">
    <property type="component" value="Unassembled WGS sequence"/>
</dbReference>
<proteinExistence type="predicted"/>
<sequence length="134" mass="14417">MPRTYSTADLLIRSNAALYRPMKSAPAPVVSMMVMKSIESTTGIRHATPMRQSKTNETTTKAIGVISAALISGSLCAITAWVSSTAPSMICLISPLGWVENQPSGSSMRWPSAALRTFDVVLNAHRCVHIKAKK</sequence>
<keyword evidence="1" id="KW-0472">Membrane</keyword>
<dbReference type="EMBL" id="JGZE01000014">
    <property type="protein sequence ID" value="KFI76483.1"/>
    <property type="molecule type" value="Genomic_DNA"/>
</dbReference>